<keyword evidence="2" id="KW-0812">Transmembrane</keyword>
<keyword evidence="4" id="KW-1185">Reference proteome</keyword>
<feature type="transmembrane region" description="Helical" evidence="2">
    <location>
        <begin position="289"/>
        <end position="310"/>
    </location>
</feature>
<feature type="compositionally biased region" description="Low complexity" evidence="1">
    <location>
        <begin position="128"/>
        <end position="144"/>
    </location>
</feature>
<evidence type="ECO:0000256" key="1">
    <source>
        <dbReference type="SAM" id="MobiDB-lite"/>
    </source>
</evidence>
<dbReference type="Proteomes" id="UP000799441">
    <property type="component" value="Unassembled WGS sequence"/>
</dbReference>
<feature type="compositionally biased region" description="Basic and acidic residues" evidence="1">
    <location>
        <begin position="118"/>
        <end position="127"/>
    </location>
</feature>
<sequence length="434" mass="46161">MKRVSPERLRHPSWDPAWGLMYQQPPCDMVIVFKGEDLVCPISLHRYNARLTLLRSLHHRGSHLVTTIFHPSCISDLSTSLLLCNHVSADRGSRQKFKLASDRETPRKLQIRPSGHPNRADIIRETSRSPARPASSPSPSPSRRFTTRQSRMVVDQAAGAAKGATDQTKQLPGGEKVQQATSGILGKIEGLGSSIANAGRNVVDRIFPPEQRASLLAKIQAFMLRNPKLSTFLGMNIALTGIPLFLFALFTLSVFVFALVVALIVALLAAVAFTLVAVGVALTVVLPTVLFTTGASCFLFLWGLGGYYLLKWMNSSDSEGTSGDQPGGQPVGEMLNSITGGRLGGFMDSAKKEQSKSGIEGFGDKFNPPNKAGGGGQAQQNGKPDGGPQQHAQKQVGDTANKAVKTVDPTKAQKTVANTTGTVKGGVGGATGLA</sequence>
<organism evidence="3 4">
    <name type="scientific">Polychaeton citri CBS 116435</name>
    <dbReference type="NCBI Taxonomy" id="1314669"/>
    <lineage>
        <taxon>Eukaryota</taxon>
        <taxon>Fungi</taxon>
        <taxon>Dikarya</taxon>
        <taxon>Ascomycota</taxon>
        <taxon>Pezizomycotina</taxon>
        <taxon>Dothideomycetes</taxon>
        <taxon>Dothideomycetidae</taxon>
        <taxon>Capnodiales</taxon>
        <taxon>Capnodiaceae</taxon>
        <taxon>Polychaeton</taxon>
    </lineage>
</organism>
<proteinExistence type="predicted"/>
<feature type="compositionally biased region" description="Basic and acidic residues" evidence="1">
    <location>
        <begin position="95"/>
        <end position="107"/>
    </location>
</feature>
<dbReference type="AlphaFoldDB" id="A0A9P4PZX8"/>
<evidence type="ECO:0000313" key="4">
    <source>
        <dbReference type="Proteomes" id="UP000799441"/>
    </source>
</evidence>
<keyword evidence="2" id="KW-0472">Membrane</keyword>
<dbReference type="OrthoDB" id="3928876at2759"/>
<feature type="region of interest" description="Disordered" evidence="1">
    <location>
        <begin position="157"/>
        <end position="176"/>
    </location>
</feature>
<dbReference type="EMBL" id="MU003857">
    <property type="protein sequence ID" value="KAF2716920.1"/>
    <property type="molecule type" value="Genomic_DNA"/>
</dbReference>
<feature type="region of interest" description="Disordered" evidence="1">
    <location>
        <begin position="357"/>
        <end position="434"/>
    </location>
</feature>
<name>A0A9P4PZX8_9PEZI</name>
<dbReference type="Pfam" id="PF16015">
    <property type="entry name" value="Promethin"/>
    <property type="match status" value="1"/>
</dbReference>
<comment type="caution">
    <text evidence="3">The sequence shown here is derived from an EMBL/GenBank/DDBJ whole genome shotgun (WGS) entry which is preliminary data.</text>
</comment>
<reference evidence="3" key="1">
    <citation type="journal article" date="2020" name="Stud. Mycol.">
        <title>101 Dothideomycetes genomes: a test case for predicting lifestyles and emergence of pathogens.</title>
        <authorList>
            <person name="Haridas S."/>
            <person name="Albert R."/>
            <person name="Binder M."/>
            <person name="Bloem J."/>
            <person name="Labutti K."/>
            <person name="Salamov A."/>
            <person name="Andreopoulos B."/>
            <person name="Baker S."/>
            <person name="Barry K."/>
            <person name="Bills G."/>
            <person name="Bluhm B."/>
            <person name="Cannon C."/>
            <person name="Castanera R."/>
            <person name="Culley D."/>
            <person name="Daum C."/>
            <person name="Ezra D."/>
            <person name="Gonzalez J."/>
            <person name="Henrissat B."/>
            <person name="Kuo A."/>
            <person name="Liang C."/>
            <person name="Lipzen A."/>
            <person name="Lutzoni F."/>
            <person name="Magnuson J."/>
            <person name="Mondo S."/>
            <person name="Nolan M."/>
            <person name="Ohm R."/>
            <person name="Pangilinan J."/>
            <person name="Park H.-J."/>
            <person name="Ramirez L."/>
            <person name="Alfaro M."/>
            <person name="Sun H."/>
            <person name="Tritt A."/>
            <person name="Yoshinaga Y."/>
            <person name="Zwiers L.-H."/>
            <person name="Turgeon B."/>
            <person name="Goodwin S."/>
            <person name="Spatafora J."/>
            <person name="Crous P."/>
            <person name="Grigoriev I."/>
        </authorList>
    </citation>
    <scope>NUCLEOTIDE SEQUENCE</scope>
    <source>
        <strain evidence="3">CBS 116435</strain>
    </source>
</reference>
<feature type="compositionally biased region" description="Gly residues" evidence="1">
    <location>
        <begin position="423"/>
        <end position="434"/>
    </location>
</feature>
<keyword evidence="2" id="KW-1133">Transmembrane helix</keyword>
<accession>A0A9P4PZX8</accession>
<evidence type="ECO:0000256" key="2">
    <source>
        <dbReference type="SAM" id="Phobius"/>
    </source>
</evidence>
<feature type="transmembrane region" description="Helical" evidence="2">
    <location>
        <begin position="256"/>
        <end position="282"/>
    </location>
</feature>
<evidence type="ECO:0000313" key="3">
    <source>
        <dbReference type="EMBL" id="KAF2716920.1"/>
    </source>
</evidence>
<protein>
    <submittedName>
        <fullName evidence="3">Uncharacterized protein</fullName>
    </submittedName>
</protein>
<feature type="region of interest" description="Disordered" evidence="1">
    <location>
        <begin position="95"/>
        <end position="149"/>
    </location>
</feature>
<feature type="transmembrane region" description="Helical" evidence="2">
    <location>
        <begin position="229"/>
        <end position="250"/>
    </location>
</feature>
<gene>
    <name evidence="3" type="ORF">K431DRAFT_298244</name>
</gene>